<name>A0AAP0GC03_9ASPA</name>
<protein>
    <submittedName>
        <fullName evidence="2">Uncharacterized protein</fullName>
    </submittedName>
</protein>
<feature type="region of interest" description="Disordered" evidence="1">
    <location>
        <begin position="63"/>
        <end position="100"/>
    </location>
</feature>
<accession>A0AAP0GC03</accession>
<evidence type="ECO:0000313" key="2">
    <source>
        <dbReference type="EMBL" id="KAK8950935.1"/>
    </source>
</evidence>
<gene>
    <name evidence="2" type="ORF">KSP39_PZI003229</name>
</gene>
<organism evidence="2 3">
    <name type="scientific">Platanthera zijinensis</name>
    <dbReference type="NCBI Taxonomy" id="2320716"/>
    <lineage>
        <taxon>Eukaryota</taxon>
        <taxon>Viridiplantae</taxon>
        <taxon>Streptophyta</taxon>
        <taxon>Embryophyta</taxon>
        <taxon>Tracheophyta</taxon>
        <taxon>Spermatophyta</taxon>
        <taxon>Magnoliopsida</taxon>
        <taxon>Liliopsida</taxon>
        <taxon>Asparagales</taxon>
        <taxon>Orchidaceae</taxon>
        <taxon>Orchidoideae</taxon>
        <taxon>Orchideae</taxon>
        <taxon>Orchidinae</taxon>
        <taxon>Platanthera</taxon>
    </lineage>
</organism>
<keyword evidence="3" id="KW-1185">Reference proteome</keyword>
<sequence length="100" mass="11209">MLTLTADRRRLLQIRLFRYRSRLPSVDHLQLRRLRADPLLNTSNLARLQALACATAWTSLGVPSSANISRAPPPDPPRFPQRLDQISCDSGLSLPPSHQS</sequence>
<proteinExistence type="predicted"/>
<evidence type="ECO:0000256" key="1">
    <source>
        <dbReference type="SAM" id="MobiDB-lite"/>
    </source>
</evidence>
<evidence type="ECO:0000313" key="3">
    <source>
        <dbReference type="Proteomes" id="UP001418222"/>
    </source>
</evidence>
<dbReference type="AlphaFoldDB" id="A0AAP0GC03"/>
<dbReference type="Proteomes" id="UP001418222">
    <property type="component" value="Unassembled WGS sequence"/>
</dbReference>
<reference evidence="2 3" key="1">
    <citation type="journal article" date="2022" name="Nat. Plants">
        <title>Genomes of leafy and leafless Platanthera orchids illuminate the evolution of mycoheterotrophy.</title>
        <authorList>
            <person name="Li M.H."/>
            <person name="Liu K.W."/>
            <person name="Li Z."/>
            <person name="Lu H.C."/>
            <person name="Ye Q.L."/>
            <person name="Zhang D."/>
            <person name="Wang J.Y."/>
            <person name="Li Y.F."/>
            <person name="Zhong Z.M."/>
            <person name="Liu X."/>
            <person name="Yu X."/>
            <person name="Liu D.K."/>
            <person name="Tu X.D."/>
            <person name="Liu B."/>
            <person name="Hao Y."/>
            <person name="Liao X.Y."/>
            <person name="Jiang Y.T."/>
            <person name="Sun W.H."/>
            <person name="Chen J."/>
            <person name="Chen Y.Q."/>
            <person name="Ai Y."/>
            <person name="Zhai J.W."/>
            <person name="Wu S.S."/>
            <person name="Zhou Z."/>
            <person name="Hsiao Y.Y."/>
            <person name="Wu W.L."/>
            <person name="Chen Y.Y."/>
            <person name="Lin Y.F."/>
            <person name="Hsu J.L."/>
            <person name="Li C.Y."/>
            <person name="Wang Z.W."/>
            <person name="Zhao X."/>
            <person name="Zhong W.Y."/>
            <person name="Ma X.K."/>
            <person name="Ma L."/>
            <person name="Huang J."/>
            <person name="Chen G.Z."/>
            <person name="Huang M.Z."/>
            <person name="Huang L."/>
            <person name="Peng D.H."/>
            <person name="Luo Y.B."/>
            <person name="Zou S.Q."/>
            <person name="Chen S.P."/>
            <person name="Lan S."/>
            <person name="Tsai W.C."/>
            <person name="Van de Peer Y."/>
            <person name="Liu Z.J."/>
        </authorList>
    </citation>
    <scope>NUCLEOTIDE SEQUENCE [LARGE SCALE GENOMIC DNA]</scope>
    <source>
        <strain evidence="2">Lor287</strain>
    </source>
</reference>
<comment type="caution">
    <text evidence="2">The sequence shown here is derived from an EMBL/GenBank/DDBJ whole genome shotgun (WGS) entry which is preliminary data.</text>
</comment>
<dbReference type="EMBL" id="JBBWWQ010000003">
    <property type="protein sequence ID" value="KAK8950935.1"/>
    <property type="molecule type" value="Genomic_DNA"/>
</dbReference>